<feature type="compositionally biased region" description="Polar residues" evidence="1">
    <location>
        <begin position="438"/>
        <end position="453"/>
    </location>
</feature>
<evidence type="ECO:0000313" key="2">
    <source>
        <dbReference type="EMBL" id="MQL72396.1"/>
    </source>
</evidence>
<dbReference type="GO" id="GO:0007623">
    <property type="term" value="P:circadian rhythm"/>
    <property type="evidence" value="ECO:0007669"/>
    <property type="project" value="InterPro"/>
</dbReference>
<evidence type="ECO:0008006" key="4">
    <source>
        <dbReference type="Google" id="ProtNLM"/>
    </source>
</evidence>
<sequence length="826" mass="90453">MKPKVRPAANQVRAFDKLASATSSDADPTRGDPPHPPASGLPFCARACLNWVAAATGDSFLLLSNFCGLRLLLSEPAGSSKVWICSAEVAVWRAESFLPVGRPRDRGAQRTLVSGRRSSPVSRMFDWNEDGEVRRNTAWGVLNETEDHIVPYSKGSKDDNLLLIDEHHKTQRHEQTTANLNIAEERKSDSTNDFRGSNSNSNSNFNTNEDISAPRFDMDPWPDLPSLNSAFGKGYMDDNHLHSMSSKFINGCAASPDVDTVTENLVTELCDANGVIQNRELSFKDSCSLPASGLMQLDTEPDMFGNDHGDEEGGSFLNCDWGNIADFDDLDRIFRNNGSIFGHEIIGNADELLSPSTDSISAMAPPFSVPVDEQSGGERKPLLEDKMAGNTAAITRQIEQHSQLNNANCEVHGHVTAKAYREKKSPKHRKKLEKNRSKISQAVSSWPSNMDSIQQPESTKMQVPSVTPQAFQSSAFVQQTGGAPVYSGFFHCASQTSLPSYRYPPHAFPMVPMLSPPHPERKENHPLPPSHIAHPESSKHTSEVQPKSLTMTPQEKIEKLRRLQKMQAMLAIQQQQQQFVKQSTSNEMSVSQTSSPMNRSLSVAVSSEKADGAMETMTSSELNMSQGTDEPHKISALIDDSLGETIFYQLQDAIGKLDIGIRLCIRDSLFRLARSALERHSAGDRNSTNKADIPMDGKVGRLGAESADSESGRPLATRLWGGNTDPPTGLVYKVHCPDSGRLRPTRPDSGRLWPDSGTTGLPTETGTNPIDRTVAHLLFCGPPEPGASVKSEVPPSSSKPDSKWSCDSALKDKLDDAEKLDTKRML</sequence>
<dbReference type="InterPro" id="IPR039928">
    <property type="entry name" value="LNK"/>
</dbReference>
<feature type="compositionally biased region" description="Basic and acidic residues" evidence="1">
    <location>
        <begin position="183"/>
        <end position="192"/>
    </location>
</feature>
<feature type="compositionally biased region" description="Low complexity" evidence="1">
    <location>
        <begin position="197"/>
        <end position="208"/>
    </location>
</feature>
<feature type="region of interest" description="Disordered" evidence="1">
    <location>
        <begin position="516"/>
        <end position="550"/>
    </location>
</feature>
<feature type="region of interest" description="Disordered" evidence="1">
    <location>
        <begin position="422"/>
        <end position="453"/>
    </location>
</feature>
<dbReference type="PANTHER" id="PTHR33334">
    <property type="entry name" value="PROTEIN LNK1"/>
    <property type="match status" value="1"/>
</dbReference>
<feature type="region of interest" description="Disordered" evidence="1">
    <location>
        <begin position="780"/>
        <end position="826"/>
    </location>
</feature>
<feature type="compositionally biased region" description="Low complexity" evidence="1">
    <location>
        <begin position="788"/>
        <end position="799"/>
    </location>
</feature>
<evidence type="ECO:0000313" key="3">
    <source>
        <dbReference type="Proteomes" id="UP000652761"/>
    </source>
</evidence>
<proteinExistence type="predicted"/>
<feature type="compositionally biased region" description="Basic and acidic residues" evidence="1">
    <location>
        <begin position="735"/>
        <end position="749"/>
    </location>
</feature>
<feature type="compositionally biased region" description="Polar residues" evidence="1">
    <location>
        <begin position="756"/>
        <end position="768"/>
    </location>
</feature>
<organism evidence="2 3">
    <name type="scientific">Colocasia esculenta</name>
    <name type="common">Wild taro</name>
    <name type="synonym">Arum esculentum</name>
    <dbReference type="NCBI Taxonomy" id="4460"/>
    <lineage>
        <taxon>Eukaryota</taxon>
        <taxon>Viridiplantae</taxon>
        <taxon>Streptophyta</taxon>
        <taxon>Embryophyta</taxon>
        <taxon>Tracheophyta</taxon>
        <taxon>Spermatophyta</taxon>
        <taxon>Magnoliopsida</taxon>
        <taxon>Liliopsida</taxon>
        <taxon>Araceae</taxon>
        <taxon>Aroideae</taxon>
        <taxon>Colocasieae</taxon>
        <taxon>Colocasia</taxon>
    </lineage>
</organism>
<dbReference type="EMBL" id="NMUH01000129">
    <property type="protein sequence ID" value="MQL72396.1"/>
    <property type="molecule type" value="Genomic_DNA"/>
</dbReference>
<feature type="region of interest" description="Disordered" evidence="1">
    <location>
        <begin position="182"/>
        <end position="217"/>
    </location>
</feature>
<feature type="compositionally biased region" description="Basic and acidic residues" evidence="1">
    <location>
        <begin position="800"/>
        <end position="826"/>
    </location>
</feature>
<dbReference type="GO" id="GO:0006355">
    <property type="term" value="P:regulation of DNA-templated transcription"/>
    <property type="evidence" value="ECO:0007669"/>
    <property type="project" value="InterPro"/>
</dbReference>
<name>A0A843TQD2_COLES</name>
<keyword evidence="3" id="KW-1185">Reference proteome</keyword>
<dbReference type="Proteomes" id="UP000652761">
    <property type="component" value="Unassembled WGS sequence"/>
</dbReference>
<evidence type="ECO:0000256" key="1">
    <source>
        <dbReference type="SAM" id="MobiDB-lite"/>
    </source>
</evidence>
<dbReference type="PANTHER" id="PTHR33334:SF5">
    <property type="entry name" value="PROTEIN LNK2"/>
    <property type="match status" value="1"/>
</dbReference>
<gene>
    <name evidence="2" type="ORF">Taro_004762</name>
</gene>
<protein>
    <recommendedName>
        <fullName evidence="4">Protein LNK2</fullName>
    </recommendedName>
</protein>
<feature type="compositionally biased region" description="Basic and acidic residues" evidence="1">
    <location>
        <begin position="533"/>
        <end position="542"/>
    </location>
</feature>
<dbReference type="AlphaFoldDB" id="A0A843TQD2"/>
<dbReference type="OrthoDB" id="618331at2759"/>
<comment type="caution">
    <text evidence="2">The sequence shown here is derived from an EMBL/GenBank/DDBJ whole genome shotgun (WGS) entry which is preliminary data.</text>
</comment>
<accession>A0A843TQD2</accession>
<feature type="region of interest" description="Disordered" evidence="1">
    <location>
        <begin position="680"/>
        <end position="722"/>
    </location>
</feature>
<feature type="compositionally biased region" description="Basic residues" evidence="1">
    <location>
        <begin position="424"/>
        <end position="433"/>
    </location>
</feature>
<feature type="region of interest" description="Disordered" evidence="1">
    <location>
        <begin position="734"/>
        <end position="768"/>
    </location>
</feature>
<reference evidence="2" key="1">
    <citation type="submission" date="2017-07" db="EMBL/GenBank/DDBJ databases">
        <title>Taro Niue Genome Assembly and Annotation.</title>
        <authorList>
            <person name="Atibalentja N."/>
            <person name="Keating K."/>
            <person name="Fields C.J."/>
        </authorList>
    </citation>
    <scope>NUCLEOTIDE SEQUENCE</scope>
    <source>
        <strain evidence="2">Niue_2</strain>
        <tissue evidence="2">Leaf</tissue>
    </source>
</reference>